<organism evidence="19 20">
    <name type="scientific">Cercopithecine herpesvirus 1 (strain E2490)</name>
    <name type="common">CeHV-1</name>
    <name type="synonym">Simian herpes B virus</name>
    <dbReference type="NCBI Taxonomy" id="260965"/>
    <lineage>
        <taxon>Viruses</taxon>
        <taxon>Duplodnaviria</taxon>
        <taxon>Heunggongvirae</taxon>
        <taxon>Peploviricota</taxon>
        <taxon>Herviviricetes</taxon>
        <taxon>Herpesvirales</taxon>
        <taxon>Orthoherpesviridae</taxon>
        <taxon>Alphaherpesvirinae</taxon>
        <taxon>Simplexvirus</taxon>
        <taxon>Simplexvirus macacinealpha1</taxon>
        <taxon>Cercopithecine herpesvirus 1</taxon>
    </lineage>
</organism>
<keyword evidence="20" id="KW-1185">Reference proteome</keyword>
<evidence type="ECO:0000256" key="11">
    <source>
        <dbReference type="ARBA" id="ARBA00022870"/>
    </source>
</evidence>
<dbReference type="GO" id="GO:0043657">
    <property type="term" value="C:host cell"/>
    <property type="evidence" value="ECO:0007669"/>
    <property type="project" value="InterPro"/>
</dbReference>
<comment type="subcellular location">
    <subcellularLocation>
        <location evidence="1">Host Golgi apparatus</location>
    </subcellularLocation>
    <subcellularLocation>
        <location evidence="2">Host cell junction</location>
    </subcellularLocation>
    <subcellularLocation>
        <location evidence="4">Host cell membrane</location>
        <topology evidence="4">Single-pass type I membrane protein</topology>
    </subcellularLocation>
    <subcellularLocation>
        <location evidence="3">Virion membrane</location>
        <topology evidence="3">Single-pass membrane protein</topology>
    </subcellularLocation>
</comment>
<evidence type="ECO:0000256" key="13">
    <source>
        <dbReference type="ARBA" id="ARBA00023081"/>
    </source>
</evidence>
<evidence type="ECO:0000256" key="6">
    <source>
        <dbReference type="ARBA" id="ARBA00013983"/>
    </source>
</evidence>
<sequence>MGRLLGFLLALGPWALVAGVVIRGPTISLVSDSLLAAGAVGANGSFLEDLEVPGELHFLGPQVPHVTYYDGSVELLHYPPGARCPRAVLVEEMTACPRRNAVAFTLCRSTRRAQSPAYADLTLDPTRQPLLRARGPANAVVGFYVLRVWVEGATNASLFPLSLVEFPPGKLAPAPPLGERETDGPCDPAVTPWAPRLALTDVFVPATPPPTPETTASPETTATPPAVTPAAPPTPGAEGTAAPPTPGAEGTAAPPTPGAAETRTPRRAEASAAPTSEASRYELTTARIAQIAIPACIIVCVALGSCACCLARRCRRRHHRPSRIYTPPPSAASSISAVNEAALARLGDELKRTPPESPRRSKRRPSQTMVPSLAAISEESEAPAIVALERSPRRPGGTERR</sequence>
<evidence type="ECO:0000256" key="12">
    <source>
        <dbReference type="ARBA" id="ARBA00022879"/>
    </source>
</evidence>
<evidence type="ECO:0000256" key="1">
    <source>
        <dbReference type="ARBA" id="ARBA00004136"/>
    </source>
</evidence>
<accession>Q7T5C2</accession>
<evidence type="ECO:0000256" key="15">
    <source>
        <dbReference type="ARBA" id="ARBA00023180"/>
    </source>
</evidence>
<evidence type="ECO:0000256" key="7">
    <source>
        <dbReference type="ARBA" id="ARBA00022511"/>
    </source>
</evidence>
<gene>
    <name evidence="19" type="primary">US7</name>
</gene>
<evidence type="ECO:0000256" key="8">
    <source>
        <dbReference type="ARBA" id="ARBA00022692"/>
    </source>
</evidence>
<evidence type="ECO:0000256" key="10">
    <source>
        <dbReference type="ARBA" id="ARBA00022844"/>
    </source>
</evidence>
<evidence type="ECO:0000256" key="18">
    <source>
        <dbReference type="SAM" id="Phobius"/>
    </source>
</evidence>
<keyword evidence="10" id="KW-0946">Virion</keyword>
<dbReference type="OrthoDB" id="18868at10239"/>
<evidence type="ECO:0000256" key="16">
    <source>
        <dbReference type="ARBA" id="ARBA00025134"/>
    </source>
</evidence>
<evidence type="ECO:0000256" key="3">
    <source>
        <dbReference type="ARBA" id="ARBA00004381"/>
    </source>
</evidence>
<keyword evidence="11" id="KW-1043">Host membrane</keyword>
<keyword evidence="9" id="KW-1040">Host Golgi apparatus</keyword>
<feature type="region of interest" description="Disordered" evidence="17">
    <location>
        <begin position="347"/>
        <end position="401"/>
    </location>
</feature>
<keyword evidence="14 18" id="KW-0472">Membrane</keyword>
<dbReference type="Pfam" id="PF01688">
    <property type="entry name" value="Herpes_gI"/>
    <property type="match status" value="1"/>
</dbReference>
<evidence type="ECO:0000256" key="17">
    <source>
        <dbReference type="SAM" id="MobiDB-lite"/>
    </source>
</evidence>
<evidence type="ECO:0000256" key="4">
    <source>
        <dbReference type="ARBA" id="ARBA00004402"/>
    </source>
</evidence>
<dbReference type="EMBL" id="AF533768">
    <property type="protein sequence ID" value="AAP41484.1"/>
    <property type="molecule type" value="Genomic_DNA"/>
</dbReference>
<dbReference type="RefSeq" id="NP_851926.1">
    <property type="nucleotide sequence ID" value="NC_004812.1"/>
</dbReference>
<comment type="function">
    <text evidence="16">In epithelial cells, the heterodimer gE/gI is required for the cell-to-cell spread of the virus, by sorting nascent virions to cell junctions. Once the virus reaches the cell junctions, virus particles can spread to adjacent cells extremely rapidly through interactions with cellular receptors that accumulate at these junctions. Implicated in basolateral spread in polarized cells. In neuronal cells, gE/gI is essential for the anterograde spread of the infection throughout the host nervous system. Together with US9, the heterodimer gE/gI is involved in the sorting and transport of viral structural components toward axon tips.</text>
</comment>
<dbReference type="GeneID" id="1487460"/>
<dbReference type="GO" id="GO:0055036">
    <property type="term" value="C:virion membrane"/>
    <property type="evidence" value="ECO:0007669"/>
    <property type="project" value="UniProtKB-SubCell"/>
</dbReference>
<dbReference type="Proteomes" id="UP000110594">
    <property type="component" value="Segment"/>
</dbReference>
<dbReference type="GO" id="GO:0044156">
    <property type="term" value="C:host cell junction"/>
    <property type="evidence" value="ECO:0007669"/>
    <property type="project" value="UniProtKB-SubCell"/>
</dbReference>
<evidence type="ECO:0000256" key="14">
    <source>
        <dbReference type="ARBA" id="ARBA00023136"/>
    </source>
</evidence>
<evidence type="ECO:0000313" key="19">
    <source>
        <dbReference type="EMBL" id="AAP41484.1"/>
    </source>
</evidence>
<feature type="compositionally biased region" description="Low complexity" evidence="17">
    <location>
        <begin position="371"/>
        <end position="387"/>
    </location>
</feature>
<feature type="compositionally biased region" description="Low complexity" evidence="17">
    <location>
        <begin position="213"/>
        <end position="225"/>
    </location>
</feature>
<protein>
    <recommendedName>
        <fullName evidence="6">Envelope glycoprotein I</fullName>
    </recommendedName>
</protein>
<keyword evidence="15" id="KW-0325">Glycoprotein</keyword>
<reference evidence="19 20" key="1">
    <citation type="journal article" date="2003" name="J. Virol.">
        <title>Complete sequence and comparative analysis of the genome of herpes B virus (Cercopithecine herpesvirus 1) from a rhesus monkey.</title>
        <authorList>
            <person name="Perelygina L."/>
            <person name="Zhu L."/>
            <person name="Zurkuhlen H."/>
            <person name="Mills R."/>
            <person name="Borodovsky M."/>
            <person name="Hilliard J.K."/>
        </authorList>
    </citation>
    <scope>NUCLEOTIDE SEQUENCE [LARGE SCALE GENOMIC DNA]</scope>
    <source>
        <strain evidence="19">E2490</strain>
    </source>
</reference>
<keyword evidence="7" id="KW-1032">Host cell membrane</keyword>
<name>Q7T5C2_CHV1E</name>
<feature type="transmembrane region" description="Helical" evidence="18">
    <location>
        <begin position="291"/>
        <end position="311"/>
    </location>
</feature>
<evidence type="ECO:0000256" key="9">
    <source>
        <dbReference type="ARBA" id="ARBA00022812"/>
    </source>
</evidence>
<dbReference type="GO" id="GO:0019031">
    <property type="term" value="C:viral envelope"/>
    <property type="evidence" value="ECO:0007669"/>
    <property type="project" value="UniProtKB-KW"/>
</dbReference>
<comment type="similarity">
    <text evidence="5">Belongs to the alphaherpesvirinae glycoprotein I family.</text>
</comment>
<feature type="region of interest" description="Disordered" evidence="17">
    <location>
        <begin position="203"/>
        <end position="278"/>
    </location>
</feature>
<dbReference type="InterPro" id="IPR002874">
    <property type="entry name" value="Herpes_gI"/>
</dbReference>
<keyword evidence="8 18" id="KW-0812">Transmembrane</keyword>
<evidence type="ECO:0000313" key="20">
    <source>
        <dbReference type="Proteomes" id="UP000110594"/>
    </source>
</evidence>
<evidence type="ECO:0000256" key="2">
    <source>
        <dbReference type="ARBA" id="ARBA00004315"/>
    </source>
</evidence>
<keyword evidence="12" id="KW-0261">Viral envelope protein</keyword>
<feature type="compositionally biased region" description="Basic and acidic residues" evidence="17">
    <location>
        <begin position="347"/>
        <end position="359"/>
    </location>
</feature>
<dbReference type="GO" id="GO:0044177">
    <property type="term" value="C:host cell Golgi apparatus"/>
    <property type="evidence" value="ECO:0007669"/>
    <property type="project" value="UniProtKB-SubCell"/>
</dbReference>
<keyword evidence="18" id="KW-1133">Transmembrane helix</keyword>
<proteinExistence type="inferred from homology"/>
<feature type="compositionally biased region" description="Low complexity" evidence="17">
    <location>
        <begin position="236"/>
        <end position="262"/>
    </location>
</feature>
<organismHost>
    <name type="scientific">Macaca mulatta</name>
    <name type="common">Rhesus macaque</name>
    <dbReference type="NCBI Taxonomy" id="9544"/>
</organismHost>
<feature type="compositionally biased region" description="Pro residues" evidence="17">
    <location>
        <begin position="226"/>
        <end position="235"/>
    </location>
</feature>
<keyword evidence="13" id="KW-1031">Host cell junction</keyword>
<evidence type="ECO:0000256" key="5">
    <source>
        <dbReference type="ARBA" id="ARBA00005825"/>
    </source>
</evidence>
<organismHost>
    <name type="scientific">Macaca nemestrina</name>
    <name type="common">Pig-tailed macaque</name>
    <dbReference type="NCBI Taxonomy" id="9545"/>
</organismHost>
<feature type="compositionally biased region" description="Basic and acidic residues" evidence="17">
    <location>
        <begin position="390"/>
        <end position="401"/>
    </location>
</feature>
<dbReference type="KEGG" id="vg:1487460"/>
<organismHost>
    <name type="scientific">Macaca fascicularis</name>
    <name type="common">Crab-eating macaque</name>
    <name type="synonym">Cynomolgus monkey</name>
    <dbReference type="NCBI Taxonomy" id="9541"/>
</organismHost>